<dbReference type="InterPro" id="IPR051781">
    <property type="entry name" value="Metallo-dep_Hydrolase"/>
</dbReference>
<dbReference type="CDD" id="cd01299">
    <property type="entry name" value="Met_dep_hydrolase_A"/>
    <property type="match status" value="1"/>
</dbReference>
<gene>
    <name evidence="3" type="ORF">V3330_00590</name>
</gene>
<evidence type="ECO:0000256" key="1">
    <source>
        <dbReference type="SAM" id="SignalP"/>
    </source>
</evidence>
<evidence type="ECO:0000259" key="2">
    <source>
        <dbReference type="Pfam" id="PF01979"/>
    </source>
</evidence>
<feature type="domain" description="Amidohydrolase-related" evidence="2">
    <location>
        <begin position="79"/>
        <end position="434"/>
    </location>
</feature>
<dbReference type="Proteomes" id="UP001359886">
    <property type="component" value="Unassembled WGS sequence"/>
</dbReference>
<feature type="signal peptide" evidence="1">
    <location>
        <begin position="1"/>
        <end position="21"/>
    </location>
</feature>
<keyword evidence="4" id="KW-1185">Reference proteome</keyword>
<dbReference type="InterPro" id="IPR006680">
    <property type="entry name" value="Amidohydro-rel"/>
</dbReference>
<dbReference type="RefSeq" id="WP_354693427.1">
    <property type="nucleotide sequence ID" value="NZ_JAZHOG010000001.1"/>
</dbReference>
<dbReference type="EMBL" id="JAZHOG010000001">
    <property type="protein sequence ID" value="MEJ8566103.1"/>
    <property type="molecule type" value="Genomic_DNA"/>
</dbReference>
<sequence length="438" mass="46718">MSGLARLLASVLLLLPWTVQGSDDAVLIQIGWLLSDPARPPLENIILVVRDGRITDLRDGTDRRDADAGMRQVDLKDKYVVPGFIDLHVHLTTPASPGGELRTVSQSGADLALVALELGQRNLAAGFTTVVDLGTGRRAHDEAIYALRKAIAEGRVTGPRIVVAGSPLSPTGASRTGRYRPAVDAAISPPGVCDGADDCRRVVREQIAAGADIINVYNSGSLNDPHMVQQTFTDEEFAVIIETAHALGRRVIADGHTAAGINAALRAGADIVDTAPWPDDESWRLMRANNTVFVPHLYAFEQVVGDAPESLADGTMHWIPSPIMKRLYDIKNQPYSAERAYREGVALAFGSDTGVIPHGANGGEFAELVRIGLTPAEAIGTATSVAAGALGLERELGTLEVGKVADLVAVNANPLENIRVLEHVRFVMKGGRVVRDER</sequence>
<dbReference type="Gene3D" id="2.30.40.10">
    <property type="entry name" value="Urease, subunit C, domain 1"/>
    <property type="match status" value="1"/>
</dbReference>
<accession>A0AAW9RDG2</accession>
<dbReference type="Pfam" id="PF01979">
    <property type="entry name" value="Amidohydro_1"/>
    <property type="match status" value="1"/>
</dbReference>
<protein>
    <submittedName>
        <fullName evidence="3">Amidohydrolase family protein</fullName>
    </submittedName>
</protein>
<dbReference type="SUPFAM" id="SSF51556">
    <property type="entry name" value="Metallo-dependent hydrolases"/>
    <property type="match status" value="1"/>
</dbReference>
<proteinExistence type="predicted"/>
<dbReference type="InterPro" id="IPR057744">
    <property type="entry name" value="OTAase-like"/>
</dbReference>
<dbReference type="InterPro" id="IPR032466">
    <property type="entry name" value="Metal_Hydrolase"/>
</dbReference>
<dbReference type="PANTHER" id="PTHR43135">
    <property type="entry name" value="ALPHA-D-RIBOSE 1-METHYLPHOSPHONATE 5-TRIPHOSPHATE DIPHOSPHATASE"/>
    <property type="match status" value="1"/>
</dbReference>
<evidence type="ECO:0000313" key="4">
    <source>
        <dbReference type="Proteomes" id="UP001359886"/>
    </source>
</evidence>
<feature type="chain" id="PRO_5043342552" evidence="1">
    <location>
        <begin position="22"/>
        <end position="438"/>
    </location>
</feature>
<dbReference type="AlphaFoldDB" id="A0AAW9RDG2"/>
<dbReference type="GO" id="GO:0016810">
    <property type="term" value="F:hydrolase activity, acting on carbon-nitrogen (but not peptide) bonds"/>
    <property type="evidence" value="ECO:0007669"/>
    <property type="project" value="InterPro"/>
</dbReference>
<keyword evidence="1" id="KW-0732">Signal</keyword>
<organism evidence="3 4">
    <name type="scientific">Elongatibacter sediminis</name>
    <dbReference type="NCBI Taxonomy" id="3119006"/>
    <lineage>
        <taxon>Bacteria</taxon>
        <taxon>Pseudomonadati</taxon>
        <taxon>Pseudomonadota</taxon>
        <taxon>Gammaproteobacteria</taxon>
        <taxon>Chromatiales</taxon>
        <taxon>Wenzhouxiangellaceae</taxon>
        <taxon>Elongatibacter</taxon>
    </lineage>
</organism>
<dbReference type="InterPro" id="IPR011059">
    <property type="entry name" value="Metal-dep_hydrolase_composite"/>
</dbReference>
<dbReference type="SUPFAM" id="SSF51338">
    <property type="entry name" value="Composite domain of metallo-dependent hydrolases"/>
    <property type="match status" value="1"/>
</dbReference>
<comment type="caution">
    <text evidence="3">The sequence shown here is derived from an EMBL/GenBank/DDBJ whole genome shotgun (WGS) entry which is preliminary data.</text>
</comment>
<dbReference type="PANTHER" id="PTHR43135:SF3">
    <property type="entry name" value="ALPHA-D-RIBOSE 1-METHYLPHOSPHONATE 5-TRIPHOSPHATE DIPHOSPHATASE"/>
    <property type="match status" value="1"/>
</dbReference>
<evidence type="ECO:0000313" key="3">
    <source>
        <dbReference type="EMBL" id="MEJ8566103.1"/>
    </source>
</evidence>
<name>A0AAW9RDG2_9GAMM</name>
<dbReference type="Gene3D" id="3.20.20.140">
    <property type="entry name" value="Metal-dependent hydrolases"/>
    <property type="match status" value="1"/>
</dbReference>
<reference evidence="3 4" key="1">
    <citation type="submission" date="2024-02" db="EMBL/GenBank/DDBJ databases">
        <title>A novel Wenzhouxiangellaceae bacterium, isolated from coastal sediments.</title>
        <authorList>
            <person name="Du Z.-J."/>
            <person name="Ye Y.-Q."/>
            <person name="Zhang X.-Y."/>
        </authorList>
    </citation>
    <scope>NUCLEOTIDE SEQUENCE [LARGE SCALE GENOMIC DNA]</scope>
    <source>
        <strain evidence="3 4">CH-27</strain>
    </source>
</reference>